<reference evidence="2" key="1">
    <citation type="journal article" date="2019" name="Int. J. Syst. Evol. Microbiol.">
        <title>The Global Catalogue of Microorganisms (GCM) 10K type strain sequencing project: providing services to taxonomists for standard genome sequencing and annotation.</title>
        <authorList>
            <consortium name="The Broad Institute Genomics Platform"/>
            <consortium name="The Broad Institute Genome Sequencing Center for Infectious Disease"/>
            <person name="Wu L."/>
            <person name="Ma J."/>
        </authorList>
    </citation>
    <scope>NUCLEOTIDE SEQUENCE [LARGE SCALE GENOMIC DNA]</scope>
    <source>
        <strain evidence="2">CGMCC 1.14993</strain>
    </source>
</reference>
<accession>A0A8J3ANI7</accession>
<evidence type="ECO:0000313" key="2">
    <source>
        <dbReference type="Proteomes" id="UP000626244"/>
    </source>
</evidence>
<dbReference type="AlphaFoldDB" id="A0A8J3ANI7"/>
<dbReference type="Proteomes" id="UP000626244">
    <property type="component" value="Unassembled WGS sequence"/>
</dbReference>
<protein>
    <submittedName>
        <fullName evidence="1">Uncharacterized protein</fullName>
    </submittedName>
</protein>
<dbReference type="RefSeq" id="WP_087998400.1">
    <property type="nucleotide sequence ID" value="NZ_BMHB01000001.1"/>
</dbReference>
<dbReference type="EMBL" id="BMHB01000001">
    <property type="protein sequence ID" value="GGI13916.1"/>
    <property type="molecule type" value="Genomic_DNA"/>
</dbReference>
<organism evidence="1 2">
    <name type="scientific">Gottfriedia solisilvae</name>
    <dbReference type="NCBI Taxonomy" id="1516104"/>
    <lineage>
        <taxon>Bacteria</taxon>
        <taxon>Bacillati</taxon>
        <taxon>Bacillota</taxon>
        <taxon>Bacilli</taxon>
        <taxon>Bacillales</taxon>
        <taxon>Bacillaceae</taxon>
        <taxon>Gottfriedia</taxon>
    </lineage>
</organism>
<keyword evidence="2" id="KW-1185">Reference proteome</keyword>
<proteinExistence type="predicted"/>
<dbReference type="OrthoDB" id="2624420at2"/>
<comment type="caution">
    <text evidence="1">The sequence shown here is derived from an EMBL/GenBank/DDBJ whole genome shotgun (WGS) entry which is preliminary data.</text>
</comment>
<gene>
    <name evidence="1" type="ORF">GCM10007380_20330</name>
</gene>
<name>A0A8J3ANI7_9BACI</name>
<sequence length="171" mass="19579">MLKAKIGIILCLIIVCVYSYQFMTQNSDADIYGNDKESITKSIQLSERGKNQEEIEVLKIIDIKKNRIVPYLYKNKPGFIHFTKRISGNYLISDYDNNSDSSLEAYVLDIESDDSNQLLLIVSNETNVKSKLKVTVDNRTIVKTLKIGEKNFSISKIPRSKHDSYSFKLVD</sequence>
<evidence type="ECO:0000313" key="1">
    <source>
        <dbReference type="EMBL" id="GGI13916.1"/>
    </source>
</evidence>